<dbReference type="AlphaFoldDB" id="A0A1H0QQA5"/>
<dbReference type="InterPro" id="IPR003691">
    <property type="entry name" value="FluC"/>
</dbReference>
<reference evidence="13 14" key="1">
    <citation type="submission" date="2016-10" db="EMBL/GenBank/DDBJ databases">
        <authorList>
            <person name="de Groot N.N."/>
        </authorList>
    </citation>
    <scope>NUCLEOTIDE SEQUENCE [LARGE SCALE GENOMIC DNA]</scope>
    <source>
        <strain evidence="13 14">CECT 7543</strain>
    </source>
</reference>
<evidence type="ECO:0000313" key="14">
    <source>
        <dbReference type="Proteomes" id="UP000198827"/>
    </source>
</evidence>
<feature type="transmembrane region" description="Helical" evidence="12">
    <location>
        <begin position="67"/>
        <end position="90"/>
    </location>
</feature>
<keyword evidence="8 12" id="KW-0472">Membrane</keyword>
<evidence type="ECO:0000256" key="9">
    <source>
        <dbReference type="ARBA" id="ARBA00023303"/>
    </source>
</evidence>
<evidence type="ECO:0000256" key="10">
    <source>
        <dbReference type="ARBA" id="ARBA00035120"/>
    </source>
</evidence>
<evidence type="ECO:0000256" key="12">
    <source>
        <dbReference type="RuleBase" id="RU004340"/>
    </source>
</evidence>
<comment type="similarity">
    <text evidence="10 12">Belongs to the fluoride channel Fluc/FEX (TC 1.A.43) family.</text>
</comment>
<keyword evidence="6" id="KW-0915">Sodium</keyword>
<proteinExistence type="inferred from homology"/>
<dbReference type="GO" id="GO:0005886">
    <property type="term" value="C:plasma membrane"/>
    <property type="evidence" value="ECO:0007669"/>
    <property type="project" value="UniProtKB-SubCell"/>
</dbReference>
<evidence type="ECO:0000256" key="3">
    <source>
        <dbReference type="ARBA" id="ARBA00022519"/>
    </source>
</evidence>
<evidence type="ECO:0000256" key="8">
    <source>
        <dbReference type="ARBA" id="ARBA00023136"/>
    </source>
</evidence>
<dbReference type="Pfam" id="PF02537">
    <property type="entry name" value="CRCB"/>
    <property type="match status" value="1"/>
</dbReference>
<sequence>MVRTLVAIAISASLGGWLRSILGAKLKVLFPGMPAGTLVANVAGGFFIGLAIGFWADLPLLFPRWHLAIITSFCIGLAVFSIASAGSASLSQKVRFIPAIGAISFHVMAVLAMTALGAITFQWINDI</sequence>
<gene>
    <name evidence="13" type="ORF">SAMN04489798_4955</name>
</gene>
<feature type="transmembrane region" description="Helical" evidence="12">
    <location>
        <begin position="33"/>
        <end position="55"/>
    </location>
</feature>
<evidence type="ECO:0000256" key="5">
    <source>
        <dbReference type="ARBA" id="ARBA00022989"/>
    </source>
</evidence>
<keyword evidence="7" id="KW-0813">Transport</keyword>
<comment type="function">
    <text evidence="12">Important for reducing fluoride concentration in the cell, thus reducing its toxicity.</text>
</comment>
<dbReference type="GO" id="GO:0034220">
    <property type="term" value="P:monoatomic ion transmembrane transport"/>
    <property type="evidence" value="ECO:0007669"/>
    <property type="project" value="UniProtKB-KW"/>
</dbReference>
<dbReference type="EMBL" id="LT629705">
    <property type="protein sequence ID" value="SDP18868.1"/>
    <property type="molecule type" value="Genomic_DNA"/>
</dbReference>
<evidence type="ECO:0000313" key="13">
    <source>
        <dbReference type="EMBL" id="SDP18868.1"/>
    </source>
</evidence>
<dbReference type="OrthoDB" id="9806299at2"/>
<keyword evidence="7" id="KW-0406">Ion transport</keyword>
<keyword evidence="5 12" id="KW-1133">Transmembrane helix</keyword>
<evidence type="ECO:0000256" key="4">
    <source>
        <dbReference type="ARBA" id="ARBA00022692"/>
    </source>
</evidence>
<organism evidence="13 14">
    <name type="scientific">Pseudomonas arsenicoxydans</name>
    <dbReference type="NCBI Taxonomy" id="702115"/>
    <lineage>
        <taxon>Bacteria</taxon>
        <taxon>Pseudomonadati</taxon>
        <taxon>Pseudomonadota</taxon>
        <taxon>Gammaproteobacteria</taxon>
        <taxon>Pseudomonadales</taxon>
        <taxon>Pseudomonadaceae</taxon>
        <taxon>Pseudomonas</taxon>
    </lineage>
</organism>
<name>A0A1H0QQA5_9PSED</name>
<evidence type="ECO:0000256" key="11">
    <source>
        <dbReference type="ARBA" id="ARBA00035585"/>
    </source>
</evidence>
<accession>A0A1H0QQA5</accession>
<keyword evidence="9" id="KW-0407">Ion channel</keyword>
<dbReference type="Proteomes" id="UP000198827">
    <property type="component" value="Chromosome I"/>
</dbReference>
<evidence type="ECO:0000256" key="1">
    <source>
        <dbReference type="ARBA" id="ARBA00004651"/>
    </source>
</evidence>
<keyword evidence="2 12" id="KW-1003">Cell membrane</keyword>
<keyword evidence="3" id="KW-0997">Cell inner membrane</keyword>
<feature type="transmembrane region" description="Helical" evidence="12">
    <location>
        <begin position="96"/>
        <end position="121"/>
    </location>
</feature>
<comment type="catalytic activity">
    <reaction evidence="11">
        <text>fluoride(in) = fluoride(out)</text>
        <dbReference type="Rhea" id="RHEA:76159"/>
        <dbReference type="ChEBI" id="CHEBI:17051"/>
    </reaction>
    <physiologicalReaction direction="left-to-right" evidence="11">
        <dbReference type="Rhea" id="RHEA:76160"/>
    </physiologicalReaction>
</comment>
<protein>
    <recommendedName>
        <fullName evidence="12">Fluoride-specific ion channel</fullName>
    </recommendedName>
</protein>
<evidence type="ECO:0000256" key="2">
    <source>
        <dbReference type="ARBA" id="ARBA00022475"/>
    </source>
</evidence>
<comment type="subcellular location">
    <subcellularLocation>
        <location evidence="1">Cell membrane</location>
        <topology evidence="1">Multi-pass membrane protein</topology>
    </subcellularLocation>
</comment>
<evidence type="ECO:0000256" key="7">
    <source>
        <dbReference type="ARBA" id="ARBA00023065"/>
    </source>
</evidence>
<evidence type="ECO:0000256" key="6">
    <source>
        <dbReference type="ARBA" id="ARBA00023053"/>
    </source>
</evidence>
<keyword evidence="4 12" id="KW-0812">Transmembrane</keyword>